<feature type="compositionally biased region" description="Low complexity" evidence="1">
    <location>
        <begin position="101"/>
        <end position="119"/>
    </location>
</feature>
<gene>
    <name evidence="2" type="ORF">GCM10022402_16470</name>
</gene>
<dbReference type="EMBL" id="BAABDD010000006">
    <property type="protein sequence ID" value="GAA3737160.1"/>
    <property type="molecule type" value="Genomic_DNA"/>
</dbReference>
<feature type="compositionally biased region" description="Low complexity" evidence="1">
    <location>
        <begin position="134"/>
        <end position="149"/>
    </location>
</feature>
<evidence type="ECO:0000313" key="3">
    <source>
        <dbReference type="Proteomes" id="UP001500908"/>
    </source>
</evidence>
<protein>
    <submittedName>
        <fullName evidence="2">Uncharacterized protein</fullName>
    </submittedName>
</protein>
<comment type="caution">
    <text evidence="2">The sequence shown here is derived from an EMBL/GenBank/DDBJ whole genome shotgun (WGS) entry which is preliminary data.</text>
</comment>
<reference evidence="3" key="1">
    <citation type="journal article" date="2019" name="Int. J. Syst. Evol. Microbiol.">
        <title>The Global Catalogue of Microorganisms (GCM) 10K type strain sequencing project: providing services to taxonomists for standard genome sequencing and annotation.</title>
        <authorList>
            <consortium name="The Broad Institute Genomics Platform"/>
            <consortium name="The Broad Institute Genome Sequencing Center for Infectious Disease"/>
            <person name="Wu L."/>
            <person name="Ma J."/>
        </authorList>
    </citation>
    <scope>NUCLEOTIDE SEQUENCE [LARGE SCALE GENOMIC DNA]</scope>
    <source>
        <strain evidence="3">JCM 17137</strain>
    </source>
</reference>
<organism evidence="2 3">
    <name type="scientific">Salinactinospora qingdaonensis</name>
    <dbReference type="NCBI Taxonomy" id="702744"/>
    <lineage>
        <taxon>Bacteria</taxon>
        <taxon>Bacillati</taxon>
        <taxon>Actinomycetota</taxon>
        <taxon>Actinomycetes</taxon>
        <taxon>Streptosporangiales</taxon>
        <taxon>Nocardiopsidaceae</taxon>
        <taxon>Salinactinospora</taxon>
    </lineage>
</organism>
<name>A0ABP7FH44_9ACTN</name>
<evidence type="ECO:0000313" key="2">
    <source>
        <dbReference type="EMBL" id="GAA3737160.1"/>
    </source>
</evidence>
<dbReference type="RefSeq" id="WP_344969158.1">
    <property type="nucleotide sequence ID" value="NZ_BAABDD010000006.1"/>
</dbReference>
<proteinExistence type="predicted"/>
<sequence>MAERSVHLVGSYPASTVAGAMDTAMRGVGSHLRTLADGEVGKRSDWVVHLVEQLRNHPDVELTAEGDWSDYDNRPGFKVRKGHRFTGDSLDLGHAAQARRATGSSPSCAPSTTSPASRSKWVSPVTSRSHCSPSGRSARCAGAARSGTP</sequence>
<dbReference type="Proteomes" id="UP001500908">
    <property type="component" value="Unassembled WGS sequence"/>
</dbReference>
<keyword evidence="3" id="KW-1185">Reference proteome</keyword>
<accession>A0ABP7FH44</accession>
<evidence type="ECO:0000256" key="1">
    <source>
        <dbReference type="SAM" id="MobiDB-lite"/>
    </source>
</evidence>
<feature type="region of interest" description="Disordered" evidence="1">
    <location>
        <begin position="64"/>
        <end position="149"/>
    </location>
</feature>